<feature type="compositionally biased region" description="Basic and acidic residues" evidence="7">
    <location>
        <begin position="339"/>
        <end position="349"/>
    </location>
</feature>
<dbReference type="Gene3D" id="3.90.70.10">
    <property type="entry name" value="Cysteine proteinases"/>
    <property type="match status" value="1"/>
</dbReference>
<evidence type="ECO:0000259" key="9">
    <source>
        <dbReference type="SMART" id="SM00645"/>
    </source>
</evidence>
<evidence type="ECO:0000256" key="1">
    <source>
        <dbReference type="ARBA" id="ARBA00008455"/>
    </source>
</evidence>
<dbReference type="PROSITE" id="PS00139">
    <property type="entry name" value="THIOL_PROTEASE_CYS"/>
    <property type="match status" value="1"/>
</dbReference>
<protein>
    <submittedName>
        <fullName evidence="10 11">Cathepsin B-S</fullName>
    </submittedName>
</protein>
<dbReference type="AlphaFoldDB" id="Q6L8N8"/>
<keyword evidence="3 8" id="KW-0732">Signal</keyword>
<feature type="domain" description="Peptidase C1A papain C-terminal" evidence="9">
    <location>
        <begin position="85"/>
        <end position="330"/>
    </location>
</feature>
<dbReference type="GO" id="GO:0006508">
    <property type="term" value="P:proteolysis"/>
    <property type="evidence" value="ECO:0007669"/>
    <property type="project" value="UniProtKB-KW"/>
</dbReference>
<dbReference type="SUPFAM" id="SSF54001">
    <property type="entry name" value="Cysteine proteinases"/>
    <property type="match status" value="1"/>
</dbReference>
<keyword evidence="5" id="KW-0788">Thiol protease</keyword>
<dbReference type="InterPro" id="IPR038765">
    <property type="entry name" value="Papain-like_cys_pep_sf"/>
</dbReference>
<dbReference type="PANTHER" id="PTHR12411">
    <property type="entry name" value="CYSTEINE PROTEASE FAMILY C1-RELATED"/>
    <property type="match status" value="1"/>
</dbReference>
<keyword evidence="4" id="KW-0378">Hydrolase</keyword>
<comment type="similarity">
    <text evidence="1">Belongs to the peptidase C1 family.</text>
</comment>
<evidence type="ECO:0000313" key="10">
    <source>
        <dbReference type="EMBL" id="BAD23809.1"/>
    </source>
</evidence>
<keyword evidence="2" id="KW-0645">Protease</keyword>
<dbReference type="GO" id="GO:0004197">
    <property type="term" value="F:cysteine-type endopeptidase activity"/>
    <property type="evidence" value="ECO:0007669"/>
    <property type="project" value="InterPro"/>
</dbReference>
<dbReference type="InterPro" id="IPR013128">
    <property type="entry name" value="Peptidase_C1A"/>
</dbReference>
<dbReference type="InterPro" id="IPR012599">
    <property type="entry name" value="Propeptide_C1A"/>
</dbReference>
<dbReference type="SMART" id="SM00645">
    <property type="entry name" value="Pept_C1"/>
    <property type="match status" value="1"/>
</dbReference>
<evidence type="ECO:0000256" key="6">
    <source>
        <dbReference type="ARBA" id="ARBA00023157"/>
    </source>
</evidence>
<dbReference type="InterPro" id="IPR025660">
    <property type="entry name" value="Pept_his_AS"/>
</dbReference>
<evidence type="ECO:0000256" key="5">
    <source>
        <dbReference type="ARBA" id="ARBA00022807"/>
    </source>
</evidence>
<proteinExistence type="evidence at transcript level"/>
<accession>Q6L8N8</accession>
<evidence type="ECO:0000256" key="3">
    <source>
        <dbReference type="ARBA" id="ARBA00022729"/>
    </source>
</evidence>
<dbReference type="PRINTS" id="PR00705">
    <property type="entry name" value="PAPAIN"/>
</dbReference>
<feature type="region of interest" description="Disordered" evidence="7">
    <location>
        <begin position="329"/>
        <end position="349"/>
    </location>
</feature>
<feature type="chain" id="PRO_5007365149" evidence="8">
    <location>
        <begin position="19"/>
        <end position="349"/>
    </location>
</feature>
<sequence>MAKFVTIVCAIFVSVYLAEPTLQFLSDERIKYINEVAKTWKAERYFPANTSEEYFIGLLGSRGYKNYTNEVEIKKYDPLYVENNSPKQFDSRENWKSCKQIGHIRDQGNCGSCWSFSTTGAFADRLCVSTGGKFNQLLSPEELAFCCMDCGKGCGGGYPIKAWKYFRTQGVTTGGDYDTKEGCMPYKVPPCYDEQGKNTCGGKPMERNHQCPKTCYGKTTVQDRYKTKNEYVINSIETIEQDLMTYGPVEASFDVYDDFSVYKSGIYRKTPKAKYEGGHSIKIIGWGEENGTPYWLAVNSWSKFWGDHGTFKIIKGRNECGIERAVTAGIPSTSRGPQHLHDDINNNIQ</sequence>
<evidence type="ECO:0000256" key="4">
    <source>
        <dbReference type="ARBA" id="ARBA00022801"/>
    </source>
</evidence>
<dbReference type="Pfam" id="PF00112">
    <property type="entry name" value="Peptidase_C1"/>
    <property type="match status" value="1"/>
</dbReference>
<keyword evidence="6" id="KW-1015">Disulfide bond</keyword>
<feature type="signal peptide" evidence="8">
    <location>
        <begin position="1"/>
        <end position="18"/>
    </location>
</feature>
<dbReference type="InterPro" id="IPR000169">
    <property type="entry name" value="Pept_cys_AS"/>
</dbReference>
<name>Q6L8N8_9HEMI</name>
<dbReference type="PROSITE" id="PS00639">
    <property type="entry name" value="THIOL_PROTEASE_HIS"/>
    <property type="match status" value="1"/>
</dbReference>
<reference evidence="10" key="1">
    <citation type="journal article" date="2004" name="Proc. Natl. Acad. Sci. U.S.A.">
        <title>Venomous protease of aphid soldier for colony defense.</title>
        <authorList>
            <person name="Kutsukake M."/>
            <person name="Shibao H."/>
            <person name="Nikoh N."/>
            <person name="Morioka M."/>
            <person name="Tamura T."/>
            <person name="Hoshino T."/>
            <person name="Ohgiya S."/>
            <person name="Fukatsu T."/>
        </authorList>
    </citation>
    <scope>NUCLEOTIDE SEQUENCE</scope>
</reference>
<dbReference type="Pfam" id="PF08127">
    <property type="entry name" value="Propeptide_C1"/>
    <property type="match status" value="1"/>
</dbReference>
<dbReference type="CDD" id="cd02620">
    <property type="entry name" value="Peptidase_C1A_CathepsinB"/>
    <property type="match status" value="1"/>
</dbReference>
<dbReference type="EMBL" id="AB117976">
    <property type="protein sequence ID" value="BAD23809.1"/>
    <property type="molecule type" value="mRNA"/>
</dbReference>
<reference evidence="11" key="2">
    <citation type="journal article" date="2008" name="Mol. Biol. Evol.">
        <title>Evolution of soldier-specific venomous protease in social aphids.</title>
        <authorList>
            <person name="Kutsukake M."/>
            <person name="Nikoh N."/>
            <person name="Shibao H."/>
            <person name="Rispe C."/>
            <person name="Simon J.C."/>
            <person name="Fukatsu T."/>
        </authorList>
    </citation>
    <scope>NUCLEOTIDE SEQUENCE</scope>
</reference>
<dbReference type="InterPro" id="IPR000668">
    <property type="entry name" value="Peptidase_C1A_C"/>
</dbReference>
<evidence type="ECO:0000256" key="8">
    <source>
        <dbReference type="SAM" id="SignalP"/>
    </source>
</evidence>
<evidence type="ECO:0000256" key="7">
    <source>
        <dbReference type="SAM" id="MobiDB-lite"/>
    </source>
</evidence>
<organism evidence="10">
    <name type="scientific">Tuberaphis styraci</name>
    <dbReference type="NCBI Taxonomy" id="39658"/>
    <lineage>
        <taxon>Eukaryota</taxon>
        <taxon>Metazoa</taxon>
        <taxon>Ecdysozoa</taxon>
        <taxon>Arthropoda</taxon>
        <taxon>Hexapoda</taxon>
        <taxon>Insecta</taxon>
        <taxon>Pterygota</taxon>
        <taxon>Neoptera</taxon>
        <taxon>Paraneoptera</taxon>
        <taxon>Hemiptera</taxon>
        <taxon>Sternorrhyncha</taxon>
        <taxon>Aphidomorpha</taxon>
        <taxon>Aphidoidea</taxon>
        <taxon>Hormaphididae</taxon>
        <taxon>Cerataphidini</taxon>
        <taxon>Tuberaphis</taxon>
    </lineage>
</organism>
<dbReference type="EMBL" id="AB371608">
    <property type="protein sequence ID" value="BAG71132.1"/>
    <property type="molecule type" value="mRNA"/>
</dbReference>
<gene>
    <name evidence="10" type="primary">catB</name>
</gene>
<evidence type="ECO:0000256" key="2">
    <source>
        <dbReference type="ARBA" id="ARBA00022670"/>
    </source>
</evidence>
<evidence type="ECO:0000313" key="11">
    <source>
        <dbReference type="EMBL" id="BAG71132.1"/>
    </source>
</evidence>